<comment type="similarity">
    <text evidence="2">Belongs to the Nudix hydrolase family. RppH subfamily.</text>
</comment>
<dbReference type="InterPro" id="IPR000086">
    <property type="entry name" value="NUDIX_hydrolase_dom"/>
</dbReference>
<dbReference type="Proteomes" id="UP000433101">
    <property type="component" value="Unassembled WGS sequence"/>
</dbReference>
<feature type="domain" description="Nudix hydrolase" evidence="3">
    <location>
        <begin position="8"/>
        <end position="158"/>
    </location>
</feature>
<dbReference type="CDD" id="cd03671">
    <property type="entry name" value="NUDIX_Ap4A_hydrolase_plant_like"/>
    <property type="match status" value="1"/>
</dbReference>
<gene>
    <name evidence="2" type="primary">rppH</name>
    <name evidence="2" type="synonym">nudH</name>
    <name evidence="4" type="ORF">GR183_17410</name>
</gene>
<dbReference type="RefSeq" id="WP_160776941.1">
    <property type="nucleotide sequence ID" value="NZ_WUMV01000008.1"/>
</dbReference>
<evidence type="ECO:0000259" key="3">
    <source>
        <dbReference type="PROSITE" id="PS51462"/>
    </source>
</evidence>
<dbReference type="PANTHER" id="PTHR11839">
    <property type="entry name" value="UDP/ADP-SUGAR PYROPHOSPHATASE"/>
    <property type="match status" value="1"/>
</dbReference>
<comment type="caution">
    <text evidence="4">The sequence shown here is derived from an EMBL/GenBank/DDBJ whole genome shotgun (WGS) entry which is preliminary data.</text>
</comment>
<dbReference type="EC" id="3.6.1.-" evidence="2"/>
<dbReference type="InterPro" id="IPR015797">
    <property type="entry name" value="NUDIX_hydrolase-like_dom_sf"/>
</dbReference>
<dbReference type="GO" id="GO:0008893">
    <property type="term" value="F:guanosine-3',5'-bis(diphosphate) 3'-diphosphatase activity"/>
    <property type="evidence" value="ECO:0007669"/>
    <property type="project" value="TreeGrafter"/>
</dbReference>
<dbReference type="Pfam" id="PF00293">
    <property type="entry name" value="NUDIX"/>
    <property type="match status" value="1"/>
</dbReference>
<reference evidence="4 5" key="1">
    <citation type="submission" date="2019-12" db="EMBL/GenBank/DDBJ databases">
        <authorList>
            <person name="Li M."/>
        </authorList>
    </citation>
    <scope>NUCLEOTIDE SEQUENCE [LARGE SCALE GENOMIC DNA]</scope>
    <source>
        <strain evidence="4 5">GBMRC 2046</strain>
    </source>
</reference>
<dbReference type="PROSITE" id="PS51462">
    <property type="entry name" value="NUDIX"/>
    <property type="match status" value="1"/>
</dbReference>
<dbReference type="EMBL" id="WUMV01000008">
    <property type="protein sequence ID" value="MXN66696.1"/>
    <property type="molecule type" value="Genomic_DNA"/>
</dbReference>
<comment type="function">
    <text evidence="2">Accelerates the degradation of transcripts by removing pyrophosphate from the 5'-end of triphosphorylated RNA, leading to a more labile monophosphorylated state that can stimulate subsequent ribonuclease cleavage.</text>
</comment>
<dbReference type="GO" id="GO:0034432">
    <property type="term" value="F:bis(5'-adenosyl)-pentaphosphatase activity"/>
    <property type="evidence" value="ECO:0007669"/>
    <property type="project" value="TreeGrafter"/>
</dbReference>
<dbReference type="HAMAP" id="MF_00298">
    <property type="entry name" value="Nudix_RppH"/>
    <property type="match status" value="1"/>
</dbReference>
<dbReference type="SUPFAM" id="SSF55811">
    <property type="entry name" value="Nudix"/>
    <property type="match status" value="1"/>
</dbReference>
<organism evidence="4 5">
    <name type="scientific">Stappia sediminis</name>
    <dbReference type="NCBI Taxonomy" id="2692190"/>
    <lineage>
        <taxon>Bacteria</taxon>
        <taxon>Pseudomonadati</taxon>
        <taxon>Pseudomonadota</taxon>
        <taxon>Alphaproteobacteria</taxon>
        <taxon>Hyphomicrobiales</taxon>
        <taxon>Stappiaceae</taxon>
        <taxon>Stappia</taxon>
    </lineage>
</organism>
<feature type="short sequence motif" description="Nudix box" evidence="2">
    <location>
        <begin position="46"/>
        <end position="67"/>
    </location>
</feature>
<evidence type="ECO:0000313" key="5">
    <source>
        <dbReference type="Proteomes" id="UP000433101"/>
    </source>
</evidence>
<dbReference type="PANTHER" id="PTHR11839:SF22">
    <property type="entry name" value="NUDIX HYDROLASE 26, CHLOROPLASTIC"/>
    <property type="match status" value="1"/>
</dbReference>
<evidence type="ECO:0000256" key="1">
    <source>
        <dbReference type="ARBA" id="ARBA00022801"/>
    </source>
</evidence>
<accession>A0A7X3LX77</accession>
<dbReference type="GO" id="GO:0019693">
    <property type="term" value="P:ribose phosphate metabolic process"/>
    <property type="evidence" value="ECO:0007669"/>
    <property type="project" value="TreeGrafter"/>
</dbReference>
<keyword evidence="1 2" id="KW-0378">Hydrolase</keyword>
<dbReference type="Gene3D" id="3.90.79.10">
    <property type="entry name" value="Nucleoside Triphosphate Pyrophosphohydrolase"/>
    <property type="match status" value="1"/>
</dbReference>
<keyword evidence="5" id="KW-1185">Reference proteome</keyword>
<evidence type="ECO:0000313" key="4">
    <source>
        <dbReference type="EMBL" id="MXN66696.1"/>
    </source>
</evidence>
<name>A0A7X3LX77_9HYPH</name>
<sequence length="165" mass="19172">MIDVETLPYRPCVGVMLLNQKGLVWIGKRVPEHDAEPEHAWQMPQGGIDPGEDPLLAARRELYEETAIRSVEPIAEAPEWFAYDFPPQVLERTRKGKYRGQAQKWYAFRFTGDEAEIDILSPPHGHEREFCDWRWEKASRLCDLVIPFKRDVYQRVVSAFADLTS</sequence>
<dbReference type="InterPro" id="IPR022927">
    <property type="entry name" value="RppH"/>
</dbReference>
<proteinExistence type="inferred from homology"/>
<dbReference type="NCBIfam" id="NF001938">
    <property type="entry name" value="PRK00714.1-5"/>
    <property type="match status" value="1"/>
</dbReference>
<comment type="cofactor">
    <cofactor evidence="2">
        <name>a divalent metal cation</name>
        <dbReference type="ChEBI" id="CHEBI:60240"/>
    </cofactor>
</comment>
<dbReference type="GO" id="GO:0006753">
    <property type="term" value="P:nucleoside phosphate metabolic process"/>
    <property type="evidence" value="ECO:0007669"/>
    <property type="project" value="TreeGrafter"/>
</dbReference>
<evidence type="ECO:0000256" key="2">
    <source>
        <dbReference type="HAMAP-Rule" id="MF_00298"/>
    </source>
</evidence>
<dbReference type="AlphaFoldDB" id="A0A7X3LX77"/>
<protein>
    <recommendedName>
        <fullName evidence="2">RNA pyrophosphohydrolase</fullName>
        <ecNumber evidence="2">3.6.1.-</ecNumber>
    </recommendedName>
    <alternativeName>
        <fullName evidence="2">(Di)nucleoside polyphosphate hydrolase</fullName>
    </alternativeName>
</protein>